<dbReference type="Pfam" id="PF13560">
    <property type="entry name" value="HTH_31"/>
    <property type="match status" value="1"/>
</dbReference>
<evidence type="ECO:0000313" key="2">
    <source>
        <dbReference type="EMBL" id="MFK4271654.1"/>
    </source>
</evidence>
<protein>
    <submittedName>
        <fullName evidence="2">Helix-turn-helix domain-containing protein</fullName>
    </submittedName>
</protein>
<sequence length="295" mass="32654">MSQGVEGGGSIVLRWQLAAALKELREQAGLTQEQAVERLRAGDGRWSRSKLSRVEIREHNIKPREVEQIFAAYRISDKKKLESLRRLAAAASEPGWWAGFSNDEVPASLRPFLSLESGLVARRDFQSQLVPGLLQTGEYTRAVIDAVNPWMFSPVEVERRVAARMVRQQIISKENAPQFHFILDGTILHRVVGRKSVMRDQMRKLLDVSERENVTIQVLPHDAGGSPGLEGPFSILSLPEPTPDIGYAEGPAGTAYIEDRARVRTLTMRFGMLAGAALSQAESLEAIAAAAERFS</sequence>
<proteinExistence type="predicted"/>
<dbReference type="EMBL" id="JBJDQH010000019">
    <property type="protein sequence ID" value="MFK4271654.1"/>
    <property type="molecule type" value="Genomic_DNA"/>
</dbReference>
<dbReference type="CDD" id="cd00093">
    <property type="entry name" value="HTH_XRE"/>
    <property type="match status" value="1"/>
</dbReference>
<reference evidence="2 3" key="1">
    <citation type="submission" date="2024-11" db="EMBL/GenBank/DDBJ databases">
        <title>The Natural Products Discovery Center: Release of the First 8490 Sequenced Strains for Exploring Actinobacteria Biosynthetic Diversity.</title>
        <authorList>
            <person name="Kalkreuter E."/>
            <person name="Kautsar S.A."/>
            <person name="Yang D."/>
            <person name="Bader C.D."/>
            <person name="Teijaro C.N."/>
            <person name="Fluegel L."/>
            <person name="Davis C.M."/>
            <person name="Simpson J.R."/>
            <person name="Lauterbach L."/>
            <person name="Steele A.D."/>
            <person name="Gui C."/>
            <person name="Meng S."/>
            <person name="Li G."/>
            <person name="Viehrig K."/>
            <person name="Ye F."/>
            <person name="Su P."/>
            <person name="Kiefer A.F."/>
            <person name="Nichols A."/>
            <person name="Cepeda A.J."/>
            <person name="Yan W."/>
            <person name="Fan B."/>
            <person name="Jiang Y."/>
            <person name="Adhikari A."/>
            <person name="Zheng C.-J."/>
            <person name="Schuster L."/>
            <person name="Cowan T.M."/>
            <person name="Smanski M.J."/>
            <person name="Chevrette M.G."/>
            <person name="De Carvalho L.P.S."/>
            <person name="Shen B."/>
        </authorList>
    </citation>
    <scope>NUCLEOTIDE SEQUENCE [LARGE SCALE GENOMIC DNA]</scope>
    <source>
        <strain evidence="2 3">NPDC020863</strain>
    </source>
</reference>
<accession>A0ABW8M0E7</accession>
<dbReference type="InterPro" id="IPR010982">
    <property type="entry name" value="Lambda_DNA-bd_dom_sf"/>
</dbReference>
<dbReference type="RefSeq" id="WP_358628421.1">
    <property type="nucleotide sequence ID" value="NZ_JBFAEV010000001.1"/>
</dbReference>
<dbReference type="Pfam" id="PF19054">
    <property type="entry name" value="DUF5753"/>
    <property type="match status" value="1"/>
</dbReference>
<gene>
    <name evidence="2" type="ORF">ACI2L5_43120</name>
</gene>
<dbReference type="SUPFAM" id="SSF47413">
    <property type="entry name" value="lambda repressor-like DNA-binding domains"/>
    <property type="match status" value="1"/>
</dbReference>
<dbReference type="Gene3D" id="1.10.260.40">
    <property type="entry name" value="lambda repressor-like DNA-binding domains"/>
    <property type="match status" value="1"/>
</dbReference>
<dbReference type="PROSITE" id="PS50943">
    <property type="entry name" value="HTH_CROC1"/>
    <property type="match status" value="1"/>
</dbReference>
<evidence type="ECO:0000313" key="3">
    <source>
        <dbReference type="Proteomes" id="UP001620295"/>
    </source>
</evidence>
<comment type="caution">
    <text evidence="2">The sequence shown here is derived from an EMBL/GenBank/DDBJ whole genome shotgun (WGS) entry which is preliminary data.</text>
</comment>
<dbReference type="Proteomes" id="UP001620295">
    <property type="component" value="Unassembled WGS sequence"/>
</dbReference>
<evidence type="ECO:0000259" key="1">
    <source>
        <dbReference type="PROSITE" id="PS50943"/>
    </source>
</evidence>
<feature type="domain" description="HTH cro/C1-type" evidence="1">
    <location>
        <begin position="21"/>
        <end position="81"/>
    </location>
</feature>
<organism evidence="2 3">
    <name type="scientific">Streptomyces milbemycinicus</name>
    <dbReference type="NCBI Taxonomy" id="476552"/>
    <lineage>
        <taxon>Bacteria</taxon>
        <taxon>Bacillati</taxon>
        <taxon>Actinomycetota</taxon>
        <taxon>Actinomycetes</taxon>
        <taxon>Kitasatosporales</taxon>
        <taxon>Streptomycetaceae</taxon>
        <taxon>Streptomyces</taxon>
    </lineage>
</organism>
<dbReference type="InterPro" id="IPR043917">
    <property type="entry name" value="DUF5753"/>
</dbReference>
<name>A0ABW8M0E7_9ACTN</name>
<dbReference type="InterPro" id="IPR001387">
    <property type="entry name" value="Cro/C1-type_HTH"/>
</dbReference>
<keyword evidence="3" id="KW-1185">Reference proteome</keyword>